<dbReference type="SMART" id="SM00257">
    <property type="entry name" value="LysM"/>
    <property type="match status" value="1"/>
</dbReference>
<dbReference type="PANTHER" id="PTHR33734">
    <property type="entry name" value="LYSM DOMAIN-CONTAINING GPI-ANCHORED PROTEIN 2"/>
    <property type="match status" value="1"/>
</dbReference>
<dbReference type="Gene3D" id="3.10.350.10">
    <property type="entry name" value="LysM domain"/>
    <property type="match status" value="1"/>
</dbReference>
<dbReference type="CDD" id="cd00118">
    <property type="entry name" value="LysM"/>
    <property type="match status" value="1"/>
</dbReference>
<dbReference type="Pfam" id="PF01476">
    <property type="entry name" value="LysM"/>
    <property type="match status" value="1"/>
</dbReference>
<dbReference type="EMBL" id="VXRG01000028">
    <property type="protein sequence ID" value="MXY92360.1"/>
    <property type="molecule type" value="Genomic_DNA"/>
</dbReference>
<name>A0A6B0YN58_9CHLR</name>
<dbReference type="PANTHER" id="PTHR33734:SF22">
    <property type="entry name" value="MEMBRANE-BOUND LYTIC MUREIN TRANSGLYCOSYLASE D"/>
    <property type="match status" value="1"/>
</dbReference>
<dbReference type="GO" id="GO:0008932">
    <property type="term" value="F:lytic endotransglycosylase activity"/>
    <property type="evidence" value="ECO:0007669"/>
    <property type="project" value="TreeGrafter"/>
</dbReference>
<dbReference type="NCBIfam" id="NF038353">
    <property type="entry name" value="FxLYD_dom"/>
    <property type="match status" value="1"/>
</dbReference>
<evidence type="ECO:0000259" key="1">
    <source>
        <dbReference type="PROSITE" id="PS51782"/>
    </source>
</evidence>
<proteinExistence type="predicted"/>
<dbReference type="InterPro" id="IPR047676">
    <property type="entry name" value="FxLYD_dom"/>
</dbReference>
<feature type="domain" description="LysM" evidence="1">
    <location>
        <begin position="68"/>
        <end position="112"/>
    </location>
</feature>
<organism evidence="2">
    <name type="scientific">Caldilineaceae bacterium SB0664_bin_27</name>
    <dbReference type="NCBI Taxonomy" id="2605260"/>
    <lineage>
        <taxon>Bacteria</taxon>
        <taxon>Bacillati</taxon>
        <taxon>Chloroflexota</taxon>
        <taxon>Caldilineae</taxon>
        <taxon>Caldilineales</taxon>
        <taxon>Caldilineaceae</taxon>
    </lineage>
</organism>
<protein>
    <submittedName>
        <fullName evidence="2">LysM peptidoglycan-binding domain-containing protein</fullName>
    </submittedName>
</protein>
<dbReference type="AlphaFoldDB" id="A0A6B0YN58"/>
<dbReference type="SUPFAM" id="SSF54106">
    <property type="entry name" value="LysM domain"/>
    <property type="match status" value="1"/>
</dbReference>
<reference evidence="2" key="1">
    <citation type="submission" date="2019-09" db="EMBL/GenBank/DDBJ databases">
        <title>Characterisation of the sponge microbiome using genome-centric metagenomics.</title>
        <authorList>
            <person name="Engelberts J.P."/>
            <person name="Robbins S.J."/>
            <person name="De Goeij J.M."/>
            <person name="Aranda M."/>
            <person name="Bell S.C."/>
            <person name="Webster N.S."/>
        </authorList>
    </citation>
    <scope>NUCLEOTIDE SEQUENCE</scope>
    <source>
        <strain evidence="2">SB0664_bin_27</strain>
    </source>
</reference>
<dbReference type="InterPro" id="IPR036779">
    <property type="entry name" value="LysM_dom_sf"/>
</dbReference>
<accession>A0A6B0YN58</accession>
<comment type="caution">
    <text evidence="2">The sequence shown here is derived from an EMBL/GenBank/DDBJ whole genome shotgun (WGS) entry which is preliminary data.</text>
</comment>
<sequence>MLAVGAVVGLFFLSGCGQVVTLIPTSTPTPEPLETFSPPPSPTPIPTATPAPFTPPPTATMTATPEPTIYLVAPGDTLAVIAEQYGVTVAALQEENNILDPRTLQQGQQLVIPYRVSGGGGVEGGRPTPTPIPFAHQKIHFSFTPLGGLWVLGEVENTSALTLEQVQIGVKLLDADEKVLAEEQGFVLLNLVDPGGVAPFAILFEKAPKEFASYQIFPLGGVPAYEGGYYRDLVVEDVSFEGELHSSYSVTGTVRNAGQDESIDVQVILTAYDSLDRIIAARTVSPEHNVIAADGATTFEAILVPLGGPVERIHAVAQGRRYPTGN</sequence>
<dbReference type="InterPro" id="IPR018392">
    <property type="entry name" value="LysM"/>
</dbReference>
<gene>
    <name evidence="2" type="ORF">F4Y42_02820</name>
</gene>
<dbReference type="PROSITE" id="PS51782">
    <property type="entry name" value="LYSM"/>
    <property type="match status" value="1"/>
</dbReference>
<evidence type="ECO:0000313" key="2">
    <source>
        <dbReference type="EMBL" id="MXY92360.1"/>
    </source>
</evidence>